<protein>
    <submittedName>
        <fullName evidence="1">Uncharacterized protein</fullName>
    </submittedName>
</protein>
<dbReference type="AlphaFoldDB" id="A0A173MPU1"/>
<dbReference type="Proteomes" id="UP000186917">
    <property type="component" value="Unassembled WGS sequence"/>
</dbReference>
<dbReference type="KEGG" id="fln:FLA_5449"/>
<dbReference type="RefSeq" id="WP_076375937.1">
    <property type="nucleotide sequence ID" value="NZ_AP017422.1"/>
</dbReference>
<keyword evidence="2" id="KW-1185">Reference proteome</keyword>
<dbReference type="OrthoDB" id="799440at2"/>
<sequence>MTDLLLNDTNDLLINENTGDWIIGNSDTQHQRLLLVCTKGSFKENPTCGVGVASYLEDENPTALLREVRLQFSSDGMKVSEVAIENNQLKVNATYP</sequence>
<evidence type="ECO:0000313" key="2">
    <source>
        <dbReference type="Proteomes" id="UP000186917"/>
    </source>
</evidence>
<reference evidence="2" key="1">
    <citation type="submission" date="2017-01" db="EMBL/GenBank/DDBJ databases">
        <authorList>
            <person name="Varghese N."/>
            <person name="Submissions S."/>
        </authorList>
    </citation>
    <scope>NUCLEOTIDE SEQUENCE [LARGE SCALE GENOMIC DNA]</scope>
    <source>
        <strain evidence="2">DSM 21054</strain>
    </source>
</reference>
<name>A0A173MPU1_9BACT</name>
<dbReference type="EMBL" id="FTOR01000001">
    <property type="protein sequence ID" value="SIS72476.1"/>
    <property type="molecule type" value="Genomic_DNA"/>
</dbReference>
<dbReference type="STRING" id="477680.SAMN05421788_101837"/>
<proteinExistence type="predicted"/>
<evidence type="ECO:0000313" key="1">
    <source>
        <dbReference type="EMBL" id="SIS72476.1"/>
    </source>
</evidence>
<gene>
    <name evidence="1" type="ORF">SAMN05421788_101837</name>
</gene>
<organism evidence="1 2">
    <name type="scientific">Filimonas lacunae</name>
    <dbReference type="NCBI Taxonomy" id="477680"/>
    <lineage>
        <taxon>Bacteria</taxon>
        <taxon>Pseudomonadati</taxon>
        <taxon>Bacteroidota</taxon>
        <taxon>Chitinophagia</taxon>
        <taxon>Chitinophagales</taxon>
        <taxon>Chitinophagaceae</taxon>
        <taxon>Filimonas</taxon>
    </lineage>
</organism>
<accession>A0A173MPU1</accession>